<feature type="region of interest" description="Disordered" evidence="1">
    <location>
        <begin position="204"/>
        <end position="244"/>
    </location>
</feature>
<evidence type="ECO:0000313" key="3">
    <source>
        <dbReference type="Proteomes" id="UP000245942"/>
    </source>
</evidence>
<accession>A0A316U1L3</accession>
<feature type="compositionally biased region" description="Low complexity" evidence="1">
    <location>
        <begin position="211"/>
        <end position="222"/>
    </location>
</feature>
<evidence type="ECO:0000313" key="2">
    <source>
        <dbReference type="EMBL" id="PWN19177.1"/>
    </source>
</evidence>
<reference evidence="2 3" key="1">
    <citation type="journal article" date="2018" name="Mol. Biol. Evol.">
        <title>Broad Genomic Sampling Reveals a Smut Pathogenic Ancestry of the Fungal Clade Ustilaginomycotina.</title>
        <authorList>
            <person name="Kijpornyongpan T."/>
            <person name="Mondo S.J."/>
            <person name="Barry K."/>
            <person name="Sandor L."/>
            <person name="Lee J."/>
            <person name="Lipzen A."/>
            <person name="Pangilinan J."/>
            <person name="LaButti K."/>
            <person name="Hainaut M."/>
            <person name="Henrissat B."/>
            <person name="Grigoriev I.V."/>
            <person name="Spatafora J.W."/>
            <person name="Aime M.C."/>
        </authorList>
    </citation>
    <scope>NUCLEOTIDE SEQUENCE [LARGE SCALE GENOMIC DNA]</scope>
    <source>
        <strain evidence="2 3">MCA 4718</strain>
    </source>
</reference>
<evidence type="ECO:0000256" key="1">
    <source>
        <dbReference type="SAM" id="MobiDB-lite"/>
    </source>
</evidence>
<protein>
    <submittedName>
        <fullName evidence="2">Uncharacterized protein</fullName>
    </submittedName>
</protein>
<gene>
    <name evidence="2" type="ORF">BCV69DRAFT_313933</name>
</gene>
<organism evidence="2 3">
    <name type="scientific">Pseudomicrostroma glucosiphilum</name>
    <dbReference type="NCBI Taxonomy" id="1684307"/>
    <lineage>
        <taxon>Eukaryota</taxon>
        <taxon>Fungi</taxon>
        <taxon>Dikarya</taxon>
        <taxon>Basidiomycota</taxon>
        <taxon>Ustilaginomycotina</taxon>
        <taxon>Exobasidiomycetes</taxon>
        <taxon>Microstromatales</taxon>
        <taxon>Microstromatales incertae sedis</taxon>
        <taxon>Pseudomicrostroma</taxon>
    </lineage>
</organism>
<feature type="region of interest" description="Disordered" evidence="1">
    <location>
        <begin position="39"/>
        <end position="125"/>
    </location>
</feature>
<sequence>MYKVQRSMYSNFLHSLVNTSHTSSATCFLPIDHIASTKMSSTNTSNNPNPSPPSPSTSCSRTEAKKKFTSPLQGLFRTKKSPSPPATQQKNAPRSSLDSEVTLLDTKKSSKSKSEVRTTESESEIEIEIERKDRYSRRCGSGSGSGTRNRTAEVPTMAGWGLEVGWGLLARGAAEDLCIPTYGSVYAHTFVLGRATVGLTTTRSSYDNALSPSTSSSSSPSSAMRDLQEEKKDYKAPRPPMNFH</sequence>
<name>A0A316U1L3_9BASI</name>
<dbReference type="AlphaFoldDB" id="A0A316U1L3"/>
<keyword evidence="3" id="KW-1185">Reference proteome</keyword>
<feature type="compositionally biased region" description="Basic and acidic residues" evidence="1">
    <location>
        <begin position="105"/>
        <end position="120"/>
    </location>
</feature>
<feature type="compositionally biased region" description="Basic and acidic residues" evidence="1">
    <location>
        <begin position="226"/>
        <end position="236"/>
    </location>
</feature>
<dbReference type="EMBL" id="KZ819332">
    <property type="protein sequence ID" value="PWN19177.1"/>
    <property type="molecule type" value="Genomic_DNA"/>
</dbReference>
<dbReference type="GeneID" id="37016807"/>
<feature type="compositionally biased region" description="Polar residues" evidence="1">
    <location>
        <begin position="86"/>
        <end position="99"/>
    </location>
</feature>
<dbReference type="RefSeq" id="XP_025346337.1">
    <property type="nucleotide sequence ID" value="XM_025495073.1"/>
</dbReference>
<proteinExistence type="predicted"/>
<dbReference type="Proteomes" id="UP000245942">
    <property type="component" value="Unassembled WGS sequence"/>
</dbReference>